<dbReference type="GO" id="GO:0070628">
    <property type="term" value="F:proteasome binding"/>
    <property type="evidence" value="ECO:0007669"/>
    <property type="project" value="InterPro"/>
</dbReference>
<evidence type="ECO:0000313" key="1">
    <source>
        <dbReference type="EMBL" id="CAF9936006.1"/>
    </source>
</evidence>
<proteinExistence type="predicted"/>
<keyword evidence="2" id="KW-1185">Reference proteome</keyword>
<protein>
    <submittedName>
        <fullName evidence="1">Uncharacterized protein</fullName>
    </submittedName>
</protein>
<dbReference type="PANTHER" id="PTHR42342">
    <property type="entry name" value="STATIONARY PHASE PROTEIN 5"/>
    <property type="match status" value="1"/>
</dbReference>
<sequence length="459" mass="50317">MAPSSGHSLVPKVWKIVKFAVDKTSSIVRSKLPPTSTTSSSNVVLQPIRISSQTDPLHPITRLRQSRHSQYRWVSTTTRNLRDQTSQTKAFSRSSLDTARASKVIRQRGAAPFASTLRPDLTGGALPRRAGGYCLGGTGRGVRHFSQTPSCQAQVIQNVNAGIRAFFVGGGKARFDGVDPRTGEKCFRRVTRTEHEVLNVFDKRMSGAARGTTLEFQLSPTITALTPSTSQTLGSVDLLDALSIDFARALKDLSLTLSDLRRLSALGDLPVELTTTSKGPTLSVRFGGCDGETVARLCEELGVFRGIIREDECWDHEKDVEMALLFPFAPTSQSGSEYFEPQVTVDTEIAPEQVEWQAMMSPSVGIHTPGSTASYEHIHGPTMTPAYDSASHSGYESMRESELADGDPYMHYHARSHRHQIASRASAGTNHRSQSHNFEGLEGIYRFLQECDDARGKAY</sequence>
<dbReference type="Proteomes" id="UP000664521">
    <property type="component" value="Unassembled WGS sequence"/>
</dbReference>
<organism evidence="1 2">
    <name type="scientific">Heterodermia speciosa</name>
    <dbReference type="NCBI Taxonomy" id="116794"/>
    <lineage>
        <taxon>Eukaryota</taxon>
        <taxon>Fungi</taxon>
        <taxon>Dikarya</taxon>
        <taxon>Ascomycota</taxon>
        <taxon>Pezizomycotina</taxon>
        <taxon>Lecanoromycetes</taxon>
        <taxon>OSLEUM clade</taxon>
        <taxon>Lecanoromycetidae</taxon>
        <taxon>Caliciales</taxon>
        <taxon>Physciaceae</taxon>
        <taxon>Heterodermia</taxon>
    </lineage>
</organism>
<dbReference type="PANTHER" id="PTHR42342:SF1">
    <property type="entry name" value="STATIONARY PHASE PROTEIN 5"/>
    <property type="match status" value="1"/>
</dbReference>
<dbReference type="AlphaFoldDB" id="A0A8H3GAH3"/>
<name>A0A8H3GAH3_9LECA</name>
<accession>A0A8H3GAH3</accession>
<evidence type="ECO:0000313" key="2">
    <source>
        <dbReference type="Proteomes" id="UP000664521"/>
    </source>
</evidence>
<dbReference type="OrthoDB" id="5415241at2759"/>
<reference evidence="1" key="1">
    <citation type="submission" date="2021-03" db="EMBL/GenBank/DDBJ databases">
        <authorList>
            <person name="Tagirdzhanova G."/>
        </authorList>
    </citation>
    <scope>NUCLEOTIDE SEQUENCE</scope>
</reference>
<gene>
    <name evidence="1" type="ORF">HETSPECPRED_009980</name>
</gene>
<dbReference type="GO" id="GO:0043248">
    <property type="term" value="P:proteasome assembly"/>
    <property type="evidence" value="ECO:0007669"/>
    <property type="project" value="TreeGrafter"/>
</dbReference>
<comment type="caution">
    <text evidence="1">The sequence shown here is derived from an EMBL/GenBank/DDBJ whole genome shotgun (WGS) entry which is preliminary data.</text>
</comment>
<dbReference type="EMBL" id="CAJPDS010000087">
    <property type="protein sequence ID" value="CAF9936006.1"/>
    <property type="molecule type" value="Genomic_DNA"/>
</dbReference>
<dbReference type="InterPro" id="IPR038816">
    <property type="entry name" value="Stationary_phase_5"/>
</dbReference>